<dbReference type="Proteomes" id="UP001589750">
    <property type="component" value="Unassembled WGS sequence"/>
</dbReference>
<proteinExistence type="predicted"/>
<reference evidence="1 2" key="1">
    <citation type="submission" date="2024-09" db="EMBL/GenBank/DDBJ databases">
        <authorList>
            <person name="Sun Q."/>
            <person name="Mori K."/>
        </authorList>
    </citation>
    <scope>NUCLEOTIDE SEQUENCE [LARGE SCALE GENOMIC DNA]</scope>
    <source>
        <strain evidence="1 2">JCM 9626</strain>
    </source>
</reference>
<dbReference type="RefSeq" id="WP_140007915.1">
    <property type="nucleotide sequence ID" value="NZ_JBHMDG010000012.1"/>
</dbReference>
<name>A0ABV5K9N1_9ACTN</name>
<evidence type="ECO:0000313" key="1">
    <source>
        <dbReference type="EMBL" id="MFB9313451.1"/>
    </source>
</evidence>
<protein>
    <submittedName>
        <fullName evidence="1">Uncharacterized protein</fullName>
    </submittedName>
</protein>
<accession>A0ABV5K9N1</accession>
<dbReference type="EMBL" id="JBHMDG010000012">
    <property type="protein sequence ID" value="MFB9313451.1"/>
    <property type="molecule type" value="Genomic_DNA"/>
</dbReference>
<gene>
    <name evidence="1" type="ORF">ACFFRI_10385</name>
</gene>
<sequence length="93" mass="9660">MQISPGFPPTSSGFGTIGDAIGTTVTDGEVGHELLIGIEVISDSYSVRTGVAVGTVVNGKAYRDEFPATLVFCGAELSEDACVQRYETEGAKD</sequence>
<evidence type="ECO:0000313" key="2">
    <source>
        <dbReference type="Proteomes" id="UP001589750"/>
    </source>
</evidence>
<keyword evidence="2" id="KW-1185">Reference proteome</keyword>
<comment type="caution">
    <text evidence="1">The sequence shown here is derived from an EMBL/GenBank/DDBJ whole genome shotgun (WGS) entry which is preliminary data.</text>
</comment>
<organism evidence="1 2">
    <name type="scientific">Nocardioides plantarum</name>
    <dbReference type="NCBI Taxonomy" id="29299"/>
    <lineage>
        <taxon>Bacteria</taxon>
        <taxon>Bacillati</taxon>
        <taxon>Actinomycetota</taxon>
        <taxon>Actinomycetes</taxon>
        <taxon>Propionibacteriales</taxon>
        <taxon>Nocardioidaceae</taxon>
        <taxon>Nocardioides</taxon>
    </lineage>
</organism>